<proteinExistence type="predicted"/>
<dbReference type="InterPro" id="IPR051200">
    <property type="entry name" value="Host-pathogen_enzymatic-act"/>
</dbReference>
<feature type="chain" id="PRO_5020457748" evidence="2">
    <location>
        <begin position="22"/>
        <end position="478"/>
    </location>
</feature>
<dbReference type="Gene3D" id="2.130.10.10">
    <property type="entry name" value="YVTN repeat-like/Quinoprotein amine dehydrogenase"/>
    <property type="match status" value="1"/>
</dbReference>
<dbReference type="InterPro" id="IPR011045">
    <property type="entry name" value="N2O_reductase_N"/>
</dbReference>
<comment type="caution">
    <text evidence="3">The sequence shown here is derived from an EMBL/GenBank/DDBJ whole genome shotgun (WGS) entry which is preliminary data.</text>
</comment>
<keyword evidence="2" id="KW-0732">Signal</keyword>
<dbReference type="PANTHER" id="PTHR47197:SF3">
    <property type="entry name" value="DIHYDRO-HEME D1 DEHYDROGENASE"/>
    <property type="match status" value="1"/>
</dbReference>
<dbReference type="PROSITE" id="PS51257">
    <property type="entry name" value="PROKAR_LIPOPROTEIN"/>
    <property type="match status" value="1"/>
</dbReference>
<name>A0A4R1L9G3_9BACT</name>
<dbReference type="InterPro" id="IPR011048">
    <property type="entry name" value="Haem_d1_sf"/>
</dbReference>
<sequence>MRRVSCLAAGALLVLAGAAGCGNQYRPVISPVTPTGPAAQPSAFTVVFSQPQQTLAAPGGANPCSPSAYANPGIVTLVDFSGDSIIAQAQIGQGPISTALDGAGSTAYAVTCDAGGKGASISTVPISTQLQTKNVGTTTLLESSIPATNMLVTNSGQYVTQLGSNTVGAFLTSSASAPSLNQEIPVAPSLINVTGIYNAVRVYAISQGNTGAGGAVSWGQCDNPSSVTVNGEADGIEVTNNTVSSRLPLGICPVYGVGTLDGKRTFIMNRGSGTVTVIDSQKNVLDTQTLSTYLHNATIPVGAGPVSADLLTQGTSNASLLITANYDSNTVSIINVALDVFGNDSPNFGQVLATIPVGKNPSSVTILGDGSRAYVANEGDGTVSVINLTTFTVQKTIPVNGHPRSIVSTYNAPIGKVYTVATDSSLLTIIRTDVDAVSATVQLQGNGIDARTTTQFAGSSGATANQNTQSRSMGSGEP</sequence>
<dbReference type="RefSeq" id="WP_207901373.1">
    <property type="nucleotide sequence ID" value="NZ_SMGK01000002.1"/>
</dbReference>
<evidence type="ECO:0000256" key="2">
    <source>
        <dbReference type="SAM" id="SignalP"/>
    </source>
</evidence>
<dbReference type="PANTHER" id="PTHR47197">
    <property type="entry name" value="PROTEIN NIRF"/>
    <property type="match status" value="1"/>
</dbReference>
<keyword evidence="4" id="KW-1185">Reference proteome</keyword>
<dbReference type="InterPro" id="IPR011964">
    <property type="entry name" value="YVTN_b-propeller_repeat"/>
</dbReference>
<reference evidence="3 4" key="1">
    <citation type="submission" date="2019-03" db="EMBL/GenBank/DDBJ databases">
        <title>Genomic Encyclopedia of Type Strains, Phase IV (KMG-IV): sequencing the most valuable type-strain genomes for metagenomic binning, comparative biology and taxonomic classification.</title>
        <authorList>
            <person name="Goeker M."/>
        </authorList>
    </citation>
    <scope>NUCLEOTIDE SEQUENCE [LARGE SCALE GENOMIC DNA]</scope>
    <source>
        <strain evidence="3 4">DSM 103428</strain>
    </source>
</reference>
<dbReference type="Proteomes" id="UP000295210">
    <property type="component" value="Unassembled WGS sequence"/>
</dbReference>
<evidence type="ECO:0000256" key="1">
    <source>
        <dbReference type="SAM" id="MobiDB-lite"/>
    </source>
</evidence>
<dbReference type="EMBL" id="SMGK01000002">
    <property type="protein sequence ID" value="TCK73977.1"/>
    <property type="molecule type" value="Genomic_DNA"/>
</dbReference>
<dbReference type="AlphaFoldDB" id="A0A4R1L9G3"/>
<organism evidence="3 4">
    <name type="scientific">Acidipila rosea</name>
    <dbReference type="NCBI Taxonomy" id="768535"/>
    <lineage>
        <taxon>Bacteria</taxon>
        <taxon>Pseudomonadati</taxon>
        <taxon>Acidobacteriota</taxon>
        <taxon>Terriglobia</taxon>
        <taxon>Terriglobales</taxon>
        <taxon>Acidobacteriaceae</taxon>
        <taxon>Acidipila</taxon>
    </lineage>
</organism>
<accession>A0A4R1L9G3</accession>
<dbReference type="InterPro" id="IPR015943">
    <property type="entry name" value="WD40/YVTN_repeat-like_dom_sf"/>
</dbReference>
<protein>
    <submittedName>
        <fullName evidence="3">YVTN family beta-propeller protein</fullName>
    </submittedName>
</protein>
<dbReference type="SUPFAM" id="SSF51004">
    <property type="entry name" value="C-terminal (heme d1) domain of cytochrome cd1-nitrite reductase"/>
    <property type="match status" value="1"/>
</dbReference>
<feature type="region of interest" description="Disordered" evidence="1">
    <location>
        <begin position="457"/>
        <end position="478"/>
    </location>
</feature>
<dbReference type="SUPFAM" id="SSF50974">
    <property type="entry name" value="Nitrous oxide reductase, N-terminal domain"/>
    <property type="match status" value="1"/>
</dbReference>
<gene>
    <name evidence="3" type="ORF">C7378_1597</name>
</gene>
<dbReference type="NCBIfam" id="TIGR02276">
    <property type="entry name" value="beta_rpt_yvtn"/>
    <property type="match status" value="1"/>
</dbReference>
<feature type="signal peptide" evidence="2">
    <location>
        <begin position="1"/>
        <end position="21"/>
    </location>
</feature>
<evidence type="ECO:0000313" key="4">
    <source>
        <dbReference type="Proteomes" id="UP000295210"/>
    </source>
</evidence>
<evidence type="ECO:0000313" key="3">
    <source>
        <dbReference type="EMBL" id="TCK73977.1"/>
    </source>
</evidence>